<feature type="transmembrane region" description="Helical" evidence="6">
    <location>
        <begin position="68"/>
        <end position="94"/>
    </location>
</feature>
<dbReference type="AlphaFoldDB" id="A0A1I4IHN9"/>
<feature type="transmembrane region" description="Helical" evidence="6">
    <location>
        <begin position="7"/>
        <end position="28"/>
    </location>
</feature>
<feature type="transmembrane region" description="Helical" evidence="6">
    <location>
        <begin position="34"/>
        <end position="56"/>
    </location>
</feature>
<comment type="subcellular location">
    <subcellularLocation>
        <location evidence="1">Membrane</location>
        <topology evidence="1">Multi-pass membrane protein</topology>
    </subcellularLocation>
</comment>
<feature type="transmembrane region" description="Helical" evidence="6">
    <location>
        <begin position="132"/>
        <end position="155"/>
    </location>
</feature>
<keyword evidence="3 6" id="KW-0812">Transmembrane</keyword>
<keyword evidence="4 6" id="KW-1133">Transmembrane helix</keyword>
<feature type="transmembrane region" description="Helical" evidence="6">
    <location>
        <begin position="161"/>
        <end position="182"/>
    </location>
</feature>
<dbReference type="STRING" id="1123291.SAMN04490355_100857"/>
<dbReference type="GO" id="GO:0016020">
    <property type="term" value="C:membrane"/>
    <property type="evidence" value="ECO:0007669"/>
    <property type="project" value="UniProtKB-SubCell"/>
</dbReference>
<evidence type="ECO:0000256" key="6">
    <source>
        <dbReference type="SAM" id="Phobius"/>
    </source>
</evidence>
<organism evidence="7 8">
    <name type="scientific">Pelosinus propionicus DSM 13327</name>
    <dbReference type="NCBI Taxonomy" id="1123291"/>
    <lineage>
        <taxon>Bacteria</taxon>
        <taxon>Bacillati</taxon>
        <taxon>Bacillota</taxon>
        <taxon>Negativicutes</taxon>
        <taxon>Selenomonadales</taxon>
        <taxon>Sporomusaceae</taxon>
        <taxon>Pelosinus</taxon>
    </lineage>
</organism>
<keyword evidence="8" id="KW-1185">Reference proteome</keyword>
<dbReference type="Proteomes" id="UP000199520">
    <property type="component" value="Unassembled WGS sequence"/>
</dbReference>
<keyword evidence="5 6" id="KW-0472">Membrane</keyword>
<protein>
    <submittedName>
        <fullName evidence="7">Uncharacterized protein</fullName>
    </submittedName>
</protein>
<evidence type="ECO:0000313" key="8">
    <source>
        <dbReference type="Proteomes" id="UP000199520"/>
    </source>
</evidence>
<evidence type="ECO:0000256" key="2">
    <source>
        <dbReference type="ARBA" id="ARBA00005587"/>
    </source>
</evidence>
<dbReference type="InterPro" id="IPR047623">
    <property type="entry name" value="SatP"/>
</dbReference>
<dbReference type="Pfam" id="PF01184">
    <property type="entry name" value="Gpr1_Fun34_YaaH"/>
    <property type="match status" value="1"/>
</dbReference>
<dbReference type="PANTHER" id="PTHR30178:SF3">
    <property type="entry name" value="SUCCINATE-ACETATE_PROTON SYMPORTER SATP"/>
    <property type="match status" value="1"/>
</dbReference>
<dbReference type="InterPro" id="IPR000791">
    <property type="entry name" value="Gpr1/Fun34/SatP-like"/>
</dbReference>
<evidence type="ECO:0000313" key="7">
    <source>
        <dbReference type="EMBL" id="SFL53804.1"/>
    </source>
</evidence>
<dbReference type="NCBIfam" id="NF038013">
    <property type="entry name" value="AceTr_1"/>
    <property type="match status" value="1"/>
</dbReference>
<dbReference type="EMBL" id="FOTS01000008">
    <property type="protein sequence ID" value="SFL53804.1"/>
    <property type="molecule type" value="Genomic_DNA"/>
</dbReference>
<evidence type="ECO:0000256" key="3">
    <source>
        <dbReference type="ARBA" id="ARBA00022692"/>
    </source>
</evidence>
<evidence type="ECO:0000256" key="1">
    <source>
        <dbReference type="ARBA" id="ARBA00004141"/>
    </source>
</evidence>
<evidence type="ECO:0000256" key="4">
    <source>
        <dbReference type="ARBA" id="ARBA00022989"/>
    </source>
</evidence>
<dbReference type="OrthoDB" id="9787939at2"/>
<comment type="similarity">
    <text evidence="2">Belongs to the acetate uptake transporter (AceTr) (TC 2.A.96) family.</text>
</comment>
<gene>
    <name evidence="7" type="ORF">SAMN04490355_100857</name>
</gene>
<dbReference type="RefSeq" id="WP_090933869.1">
    <property type="nucleotide sequence ID" value="NZ_FOTS01000008.1"/>
</dbReference>
<dbReference type="PANTHER" id="PTHR30178">
    <property type="entry name" value="INNER MEMBRANE PROTEIN YAAH"/>
    <property type="match status" value="1"/>
</dbReference>
<evidence type="ECO:0000256" key="5">
    <source>
        <dbReference type="ARBA" id="ARBA00023136"/>
    </source>
</evidence>
<accession>A0A1I4IHN9</accession>
<proteinExistence type="inferred from homology"/>
<feature type="transmembrane region" description="Helical" evidence="6">
    <location>
        <begin position="106"/>
        <end position="125"/>
    </location>
</feature>
<reference evidence="8" key="1">
    <citation type="submission" date="2016-10" db="EMBL/GenBank/DDBJ databases">
        <authorList>
            <person name="Varghese N."/>
            <person name="Submissions S."/>
        </authorList>
    </citation>
    <scope>NUCLEOTIDE SEQUENCE [LARGE SCALE GENOMIC DNA]</scope>
    <source>
        <strain evidence="8">DSM 13327</strain>
    </source>
</reference>
<name>A0A1I4IHN9_9FIRM</name>
<sequence length="201" mass="21627">MNNTQHVKIVVADPSSLGLFGLAMVTFVASTQKLGITTGLSFVIPWAIFLGAFAQLMAASLDFKHNNIFGATAFAGYAFFWFSVAACWLIKLGVFGQALMNGIDMGQLGFGFIGYLIFSLFMTIGSMETNKVLFIIFVLIDVLLAMLALDAFGAAHWAHTVAGYTELAISLVSFYGSAAVVLNHHFGKAFLPTGKPFGIFK</sequence>